<dbReference type="InterPro" id="IPR048840">
    <property type="entry name" value="PolA_pol_NTPase"/>
</dbReference>
<evidence type="ECO:0000259" key="2">
    <source>
        <dbReference type="Pfam" id="PF20750"/>
    </source>
</evidence>
<keyword evidence="4" id="KW-1185">Reference proteome</keyword>
<feature type="region of interest" description="Disordered" evidence="1">
    <location>
        <begin position="1"/>
        <end position="44"/>
    </location>
</feature>
<proteinExistence type="predicted"/>
<protein>
    <recommendedName>
        <fullName evidence="2">Poly(A) polymerase nucleotidyltransferase domain-containing protein</fullName>
    </recommendedName>
</protein>
<feature type="domain" description="Poly(A) polymerase nucleotidyltransferase" evidence="2">
    <location>
        <begin position="47"/>
        <end position="86"/>
    </location>
</feature>
<feature type="compositionally biased region" description="Polar residues" evidence="1">
    <location>
        <begin position="1"/>
        <end position="14"/>
    </location>
</feature>
<comment type="caution">
    <text evidence="3">The sequence shown here is derived from an EMBL/GenBank/DDBJ whole genome shotgun (WGS) entry which is preliminary data.</text>
</comment>
<organism evidence="3 4">
    <name type="scientific">Rhynocoris fuscipes</name>
    <dbReference type="NCBI Taxonomy" id="488301"/>
    <lineage>
        <taxon>Eukaryota</taxon>
        <taxon>Metazoa</taxon>
        <taxon>Ecdysozoa</taxon>
        <taxon>Arthropoda</taxon>
        <taxon>Hexapoda</taxon>
        <taxon>Insecta</taxon>
        <taxon>Pterygota</taxon>
        <taxon>Neoptera</taxon>
        <taxon>Paraneoptera</taxon>
        <taxon>Hemiptera</taxon>
        <taxon>Heteroptera</taxon>
        <taxon>Panheteroptera</taxon>
        <taxon>Cimicomorpha</taxon>
        <taxon>Reduviidae</taxon>
        <taxon>Harpactorinae</taxon>
        <taxon>Harpactorini</taxon>
        <taxon>Rhynocoris</taxon>
    </lineage>
</organism>
<gene>
    <name evidence="3" type="ORF">O3M35_004933</name>
</gene>
<dbReference type="Pfam" id="PF20750">
    <property type="entry name" value="PAP_NTPase"/>
    <property type="match status" value="1"/>
</dbReference>
<dbReference type="Proteomes" id="UP001461498">
    <property type="component" value="Unassembled WGS sequence"/>
</dbReference>
<reference evidence="3 4" key="1">
    <citation type="submission" date="2022-12" db="EMBL/GenBank/DDBJ databases">
        <title>Chromosome-level genome assembly of true bugs.</title>
        <authorList>
            <person name="Ma L."/>
            <person name="Li H."/>
        </authorList>
    </citation>
    <scope>NUCLEOTIDE SEQUENCE [LARGE SCALE GENOMIC DNA]</scope>
    <source>
        <strain evidence="3">Lab_2022b</strain>
    </source>
</reference>
<sequence length="111" mass="12731">MWSSQQGSTHQTQAPQSTQQTNTVQQQQAQLQQPQPSQQQQQARTLGLTSAITLAGPKPIDILRTNELLEALKPYNVMESEEELNHSFKLYYWRKICKEILTYEIVSTNVN</sequence>
<accession>A0AAW1DH84</accession>
<evidence type="ECO:0000256" key="1">
    <source>
        <dbReference type="SAM" id="MobiDB-lite"/>
    </source>
</evidence>
<evidence type="ECO:0000313" key="4">
    <source>
        <dbReference type="Proteomes" id="UP001461498"/>
    </source>
</evidence>
<evidence type="ECO:0000313" key="3">
    <source>
        <dbReference type="EMBL" id="KAK9510071.1"/>
    </source>
</evidence>
<dbReference type="AlphaFoldDB" id="A0AAW1DH84"/>
<feature type="compositionally biased region" description="Low complexity" evidence="1">
    <location>
        <begin position="15"/>
        <end position="42"/>
    </location>
</feature>
<dbReference type="EMBL" id="JAPXFL010000002">
    <property type="protein sequence ID" value="KAK9510071.1"/>
    <property type="molecule type" value="Genomic_DNA"/>
</dbReference>
<name>A0AAW1DH84_9HEMI</name>